<name>A0ABQ1VW54_9BACL</name>
<dbReference type="InterPro" id="IPR050680">
    <property type="entry name" value="YpeA/RimI_acetyltransf"/>
</dbReference>
<evidence type="ECO:0000256" key="2">
    <source>
        <dbReference type="ARBA" id="ARBA00022490"/>
    </source>
</evidence>
<keyword evidence="2" id="KW-0963">Cytoplasm</keyword>
<dbReference type="EMBL" id="BMIW01000017">
    <property type="protein sequence ID" value="GGG02248.1"/>
    <property type="molecule type" value="Genomic_DNA"/>
</dbReference>
<reference evidence="7" key="1">
    <citation type="journal article" date="2019" name="Int. J. Syst. Evol. Microbiol.">
        <title>The Global Catalogue of Microorganisms (GCM) 10K type strain sequencing project: providing services to taxonomists for standard genome sequencing and annotation.</title>
        <authorList>
            <consortium name="The Broad Institute Genomics Platform"/>
            <consortium name="The Broad Institute Genome Sequencing Center for Infectious Disease"/>
            <person name="Wu L."/>
            <person name="Ma J."/>
        </authorList>
    </citation>
    <scope>NUCLEOTIDE SEQUENCE [LARGE SCALE GENOMIC DNA]</scope>
    <source>
        <strain evidence="7">CGMCC 1.15420</strain>
    </source>
</reference>
<comment type="similarity">
    <text evidence="1">Belongs to the acetyltransferase family. RimI subfamily.</text>
</comment>
<evidence type="ECO:0000313" key="7">
    <source>
        <dbReference type="Proteomes" id="UP000608420"/>
    </source>
</evidence>
<comment type="caution">
    <text evidence="6">The sequence shown here is derived from an EMBL/GenBank/DDBJ whole genome shotgun (WGS) entry which is preliminary data.</text>
</comment>
<dbReference type="SUPFAM" id="SSF55729">
    <property type="entry name" value="Acyl-CoA N-acyltransferases (Nat)"/>
    <property type="match status" value="1"/>
</dbReference>
<dbReference type="Proteomes" id="UP000608420">
    <property type="component" value="Unassembled WGS sequence"/>
</dbReference>
<evidence type="ECO:0000256" key="3">
    <source>
        <dbReference type="ARBA" id="ARBA00022679"/>
    </source>
</evidence>
<keyword evidence="3" id="KW-0808">Transferase</keyword>
<dbReference type="RefSeq" id="WP_162944255.1">
    <property type="nucleotide sequence ID" value="NZ_BMIW01000017.1"/>
</dbReference>
<dbReference type="PANTHER" id="PTHR43420:SF44">
    <property type="entry name" value="ACETYLTRANSFERASE YPEA"/>
    <property type="match status" value="1"/>
</dbReference>
<proteinExistence type="inferred from homology"/>
<dbReference type="CDD" id="cd04301">
    <property type="entry name" value="NAT_SF"/>
    <property type="match status" value="1"/>
</dbReference>
<dbReference type="Gene3D" id="3.40.630.30">
    <property type="match status" value="1"/>
</dbReference>
<dbReference type="PROSITE" id="PS51186">
    <property type="entry name" value="GNAT"/>
    <property type="match status" value="1"/>
</dbReference>
<dbReference type="Pfam" id="PF00583">
    <property type="entry name" value="Acetyltransf_1"/>
    <property type="match status" value="1"/>
</dbReference>
<dbReference type="NCBIfam" id="TIGR01575">
    <property type="entry name" value="rimI"/>
    <property type="match status" value="1"/>
</dbReference>
<dbReference type="PANTHER" id="PTHR43420">
    <property type="entry name" value="ACETYLTRANSFERASE"/>
    <property type="match status" value="1"/>
</dbReference>
<protein>
    <submittedName>
        <fullName evidence="6">Ribosomal-protein-alanine acetyltransferase</fullName>
    </submittedName>
</protein>
<sequence>MRSIRSIQDAELGKIEFRPMTLEDIPDVMVIEHESFTLPWSEGAFRNEMTMNHFARYLILEVEGKPVGYCGMWTIVDEAHITNIAIRTAMRGQHLGEHLLRVMMDWAVDLGMVRMTLEVRVSNYIAQSLYGKMGFVPTGRRKDYYSDNHEDALIMWCDLPVRVQQG</sequence>
<dbReference type="InterPro" id="IPR000182">
    <property type="entry name" value="GNAT_dom"/>
</dbReference>
<dbReference type="InterPro" id="IPR016181">
    <property type="entry name" value="Acyl_CoA_acyltransferase"/>
</dbReference>
<evidence type="ECO:0000313" key="6">
    <source>
        <dbReference type="EMBL" id="GGG02248.1"/>
    </source>
</evidence>
<evidence type="ECO:0000259" key="5">
    <source>
        <dbReference type="PROSITE" id="PS51186"/>
    </source>
</evidence>
<organism evidence="6 7">
    <name type="scientific">Paenibacillus aceti</name>
    <dbReference type="NCBI Taxonomy" id="1820010"/>
    <lineage>
        <taxon>Bacteria</taxon>
        <taxon>Bacillati</taxon>
        <taxon>Bacillota</taxon>
        <taxon>Bacilli</taxon>
        <taxon>Bacillales</taxon>
        <taxon>Paenibacillaceae</taxon>
        <taxon>Paenibacillus</taxon>
    </lineage>
</organism>
<accession>A0ABQ1VW54</accession>
<evidence type="ECO:0000256" key="1">
    <source>
        <dbReference type="ARBA" id="ARBA00005395"/>
    </source>
</evidence>
<dbReference type="InterPro" id="IPR006464">
    <property type="entry name" value="AcTrfase_RimI/Ard1"/>
</dbReference>
<gene>
    <name evidence="6" type="primary">rimI</name>
    <name evidence="6" type="ORF">GCM10010913_25070</name>
</gene>
<keyword evidence="4" id="KW-0012">Acyltransferase</keyword>
<feature type="domain" description="N-acetyltransferase" evidence="5">
    <location>
        <begin position="15"/>
        <end position="160"/>
    </location>
</feature>
<keyword evidence="7" id="KW-1185">Reference proteome</keyword>
<evidence type="ECO:0000256" key="4">
    <source>
        <dbReference type="ARBA" id="ARBA00023315"/>
    </source>
</evidence>